<dbReference type="EMBL" id="JBIAQY010000010">
    <property type="protein sequence ID" value="MFF3571485.1"/>
    <property type="molecule type" value="Genomic_DNA"/>
</dbReference>
<organism evidence="2 3">
    <name type="scientific">Nocardia jiangxiensis</name>
    <dbReference type="NCBI Taxonomy" id="282685"/>
    <lineage>
        <taxon>Bacteria</taxon>
        <taxon>Bacillati</taxon>
        <taxon>Actinomycetota</taxon>
        <taxon>Actinomycetes</taxon>
        <taxon>Mycobacteriales</taxon>
        <taxon>Nocardiaceae</taxon>
        <taxon>Nocardia</taxon>
    </lineage>
</organism>
<accession>A0ABW6S5A0</accession>
<keyword evidence="1" id="KW-1133">Transmembrane helix</keyword>
<reference evidence="2 3" key="1">
    <citation type="submission" date="2024-10" db="EMBL/GenBank/DDBJ databases">
        <title>The Natural Products Discovery Center: Release of the First 8490 Sequenced Strains for Exploring Actinobacteria Biosynthetic Diversity.</title>
        <authorList>
            <person name="Kalkreuter E."/>
            <person name="Kautsar S.A."/>
            <person name="Yang D."/>
            <person name="Bader C.D."/>
            <person name="Teijaro C.N."/>
            <person name="Fluegel L."/>
            <person name="Davis C.M."/>
            <person name="Simpson J.R."/>
            <person name="Lauterbach L."/>
            <person name="Steele A.D."/>
            <person name="Gui C."/>
            <person name="Meng S."/>
            <person name="Li G."/>
            <person name="Viehrig K."/>
            <person name="Ye F."/>
            <person name="Su P."/>
            <person name="Kiefer A.F."/>
            <person name="Nichols A."/>
            <person name="Cepeda A.J."/>
            <person name="Yan W."/>
            <person name="Fan B."/>
            <person name="Jiang Y."/>
            <person name="Adhikari A."/>
            <person name="Zheng C.-J."/>
            <person name="Schuster L."/>
            <person name="Cowan T.M."/>
            <person name="Smanski M.J."/>
            <person name="Chevrette M.G."/>
            <person name="De Carvalho L.P.S."/>
            <person name="Shen B."/>
        </authorList>
    </citation>
    <scope>NUCLEOTIDE SEQUENCE [LARGE SCALE GENOMIC DNA]</scope>
    <source>
        <strain evidence="2 3">NPDC002593</strain>
    </source>
</reference>
<dbReference type="RefSeq" id="WP_281033061.1">
    <property type="nucleotide sequence ID" value="NZ_JBIAQY010000010.1"/>
</dbReference>
<protein>
    <submittedName>
        <fullName evidence="2">Uncharacterized protein</fullName>
    </submittedName>
</protein>
<evidence type="ECO:0000256" key="1">
    <source>
        <dbReference type="SAM" id="Phobius"/>
    </source>
</evidence>
<keyword evidence="1" id="KW-0472">Membrane</keyword>
<evidence type="ECO:0000313" key="3">
    <source>
        <dbReference type="Proteomes" id="UP001601992"/>
    </source>
</evidence>
<keyword evidence="3" id="KW-1185">Reference proteome</keyword>
<gene>
    <name evidence="2" type="ORF">ACFYXQ_27270</name>
</gene>
<dbReference type="Proteomes" id="UP001601992">
    <property type="component" value="Unassembled WGS sequence"/>
</dbReference>
<proteinExistence type="predicted"/>
<feature type="transmembrane region" description="Helical" evidence="1">
    <location>
        <begin position="12"/>
        <end position="34"/>
    </location>
</feature>
<name>A0ABW6S5A0_9NOCA</name>
<evidence type="ECO:0000313" key="2">
    <source>
        <dbReference type="EMBL" id="MFF3571485.1"/>
    </source>
</evidence>
<comment type="caution">
    <text evidence="2">The sequence shown here is derived from an EMBL/GenBank/DDBJ whole genome shotgun (WGS) entry which is preliminary data.</text>
</comment>
<sequence>MSEPDKRTKAIWLAAAVANLAADMLLPTLTWPAVRSTSSSSG</sequence>
<keyword evidence="1" id="KW-0812">Transmembrane</keyword>